<dbReference type="OrthoDB" id="185373at2759"/>
<feature type="repeat" description="PPR" evidence="3">
    <location>
        <begin position="485"/>
        <end position="519"/>
    </location>
</feature>
<dbReference type="FunFam" id="1.25.40.10:FF:000196">
    <property type="entry name" value="Pentatricopeptide repeat-containing protein At4g14850"/>
    <property type="match status" value="1"/>
</dbReference>
<dbReference type="FunFam" id="1.25.40.10:FF:000380">
    <property type="entry name" value="Pentatricopeptide repeat-containing protein, chloroplastic"/>
    <property type="match status" value="1"/>
</dbReference>
<name>A0A6P5ZQE5_DURZI</name>
<feature type="repeat" description="PPR" evidence="3">
    <location>
        <begin position="248"/>
        <end position="282"/>
    </location>
</feature>
<dbReference type="AlphaFoldDB" id="A0A6P5ZQE5"/>
<sequence>MASLPFITPQFSHFKSKKPIKSLNSNEPIHLVELNRTARNHQTLYKSYFHTISSLCKDGQIQHAVDLLTEMDSRNLSVGPEIYGEILQGCVYERDLSTGQQIHAQVLKNGAFFARNQYIETKLVIFYAKCGAFDVANNLFSRLRVKNVFSWAAIIGLKCRIGLNEEALKGFSEMQENGFLPDNFVVPNALKACGALQYVGYGKGIHGYVVKVGFDRCVFVSSSLIDMYGKCGVLEDARKAFDGMDQRNVIAWNSMIVGYMQNGMNKQAIGVFYDMKVEGVVPTQVSISSFLSASANLGAIDEGKQGHAIAITGGLNLDNILGSSVINFYSKVGLIQDAQLVFDRMLVKDVVTWNLIISSYVQSGLIKKALNTCHLMRLENLRFDCVTLSSILTAAANSSNIKLGKEGHCYCIRNSLQSDVVVASSIVDMYAKCGRIDCARQVFSSTTKKDIIFWNTLLAAYADVGHSGEALKLFYQMELESVPPNVTSWNSVILGFVRNHQLNKAKEFFSQMQSLGVCPNLVTLTTLITGLAHNGFDDEAIQIFQKMQEFGIKPNTISISSALSACTNVTSLQHGRAIHGYAIRHDLDSQICVSTALVDMYAKCGYLSQAKRVFDNILSKELPVYNAMISAYALHGQAREALAVYKHLEEVGVEPDGITFTSVLSACSHTGLVNEGLEIFVDMVSKHHLWPSMEHYGCVVSLLSRSGHLNEAFRLILTMPYEPDAHIIGSLLAACGEHNEIELGEQLSKYLLELEPDNSGNYVAISNAYAAAGRWDEVSEIRDLMKEKGLKKSPGCSWIQIGEKLHSFIAGDGPHSNTEEIQATLALLGINVNFSA</sequence>
<protein>
    <submittedName>
        <fullName evidence="5">Pentatricopeptide repeat-containing protein At5g55740, chloroplastic isoform X1</fullName>
    </submittedName>
</protein>
<evidence type="ECO:0000256" key="3">
    <source>
        <dbReference type="PROSITE-ProRule" id="PRU00708"/>
    </source>
</evidence>
<reference evidence="5" key="1">
    <citation type="submission" date="2025-08" db="UniProtKB">
        <authorList>
            <consortium name="RefSeq"/>
        </authorList>
    </citation>
    <scope>IDENTIFICATION</scope>
    <source>
        <tissue evidence="5">Fruit stalk</tissue>
    </source>
</reference>
<dbReference type="Pfam" id="PF13041">
    <property type="entry name" value="PPR_2"/>
    <property type="match status" value="3"/>
</dbReference>
<dbReference type="Proteomes" id="UP000515121">
    <property type="component" value="Unplaced"/>
</dbReference>
<organism evidence="4 5">
    <name type="scientific">Durio zibethinus</name>
    <name type="common">Durian</name>
    <dbReference type="NCBI Taxonomy" id="66656"/>
    <lineage>
        <taxon>Eukaryota</taxon>
        <taxon>Viridiplantae</taxon>
        <taxon>Streptophyta</taxon>
        <taxon>Embryophyta</taxon>
        <taxon>Tracheophyta</taxon>
        <taxon>Spermatophyta</taxon>
        <taxon>Magnoliopsida</taxon>
        <taxon>eudicotyledons</taxon>
        <taxon>Gunneridae</taxon>
        <taxon>Pentapetalae</taxon>
        <taxon>rosids</taxon>
        <taxon>malvids</taxon>
        <taxon>Malvales</taxon>
        <taxon>Malvaceae</taxon>
        <taxon>Helicteroideae</taxon>
        <taxon>Durio</taxon>
    </lineage>
</organism>
<dbReference type="InterPro" id="IPR046848">
    <property type="entry name" value="E_motif"/>
</dbReference>
<keyword evidence="1" id="KW-0677">Repeat</keyword>
<feature type="repeat" description="PPR" evidence="3">
    <location>
        <begin position="147"/>
        <end position="181"/>
    </location>
</feature>
<evidence type="ECO:0000256" key="1">
    <source>
        <dbReference type="ARBA" id="ARBA00022737"/>
    </source>
</evidence>
<dbReference type="PANTHER" id="PTHR47926">
    <property type="entry name" value="PENTATRICOPEPTIDE REPEAT-CONTAINING PROTEIN"/>
    <property type="match status" value="1"/>
</dbReference>
<dbReference type="RefSeq" id="XP_022755088.1">
    <property type="nucleotide sequence ID" value="XM_022899353.1"/>
</dbReference>
<feature type="repeat" description="PPR" evidence="3">
    <location>
        <begin position="656"/>
        <end position="686"/>
    </location>
</feature>
<dbReference type="GO" id="GO:0009451">
    <property type="term" value="P:RNA modification"/>
    <property type="evidence" value="ECO:0007669"/>
    <property type="project" value="InterPro"/>
</dbReference>
<dbReference type="SUPFAM" id="SSF48452">
    <property type="entry name" value="TPR-like"/>
    <property type="match status" value="1"/>
</dbReference>
<feature type="repeat" description="PPR" evidence="3">
    <location>
        <begin position="621"/>
        <end position="655"/>
    </location>
</feature>
<feature type="repeat" description="PPR" evidence="3">
    <location>
        <begin position="349"/>
        <end position="383"/>
    </location>
</feature>
<dbReference type="FunFam" id="1.25.40.10:FF:000646">
    <property type="entry name" value="Pentatricopeptide repeat-containing protein, chloroplastic"/>
    <property type="match status" value="1"/>
</dbReference>
<evidence type="ECO:0000313" key="5">
    <source>
        <dbReference type="RefSeq" id="XP_022755088.1"/>
    </source>
</evidence>
<gene>
    <name evidence="5" type="primary">LOC111303238</name>
</gene>
<dbReference type="InterPro" id="IPR011990">
    <property type="entry name" value="TPR-like_helical_dom_sf"/>
</dbReference>
<dbReference type="Pfam" id="PF01535">
    <property type="entry name" value="PPR"/>
    <property type="match status" value="6"/>
</dbReference>
<evidence type="ECO:0000313" key="4">
    <source>
        <dbReference type="Proteomes" id="UP000515121"/>
    </source>
</evidence>
<dbReference type="Pfam" id="PF20431">
    <property type="entry name" value="E_motif"/>
    <property type="match status" value="1"/>
</dbReference>
<dbReference type="InterPro" id="IPR046960">
    <property type="entry name" value="PPR_At4g14850-like_plant"/>
</dbReference>
<dbReference type="Gene3D" id="1.25.40.10">
    <property type="entry name" value="Tetratricopeptide repeat domain"/>
    <property type="match status" value="6"/>
</dbReference>
<evidence type="ECO:0000256" key="2">
    <source>
        <dbReference type="ARBA" id="ARBA00061659"/>
    </source>
</evidence>
<dbReference type="InterPro" id="IPR002885">
    <property type="entry name" value="PPR_rpt"/>
</dbReference>
<dbReference type="FunFam" id="1.25.40.10:FF:000090">
    <property type="entry name" value="Pentatricopeptide repeat-containing protein, chloroplastic"/>
    <property type="match status" value="1"/>
</dbReference>
<dbReference type="PROSITE" id="PS51375">
    <property type="entry name" value="PPR"/>
    <property type="match status" value="9"/>
</dbReference>
<accession>A0A6P5ZQE5</accession>
<comment type="similarity">
    <text evidence="2">Belongs to the PPR family. PCMP-E subfamily.</text>
</comment>
<proteinExistence type="inferred from homology"/>
<keyword evidence="4" id="KW-1185">Reference proteome</keyword>
<dbReference type="KEGG" id="dzi:111303238"/>
<dbReference type="GeneID" id="111303238"/>
<feature type="repeat" description="PPR" evidence="3">
    <location>
        <begin position="520"/>
        <end position="554"/>
    </location>
</feature>
<dbReference type="GO" id="GO:0003723">
    <property type="term" value="F:RNA binding"/>
    <property type="evidence" value="ECO:0007669"/>
    <property type="project" value="InterPro"/>
</dbReference>
<dbReference type="NCBIfam" id="TIGR00756">
    <property type="entry name" value="PPR"/>
    <property type="match status" value="7"/>
</dbReference>
<feature type="repeat" description="PPR" evidence="3">
    <location>
        <begin position="758"/>
        <end position="792"/>
    </location>
</feature>
<feature type="repeat" description="PPR" evidence="3">
    <location>
        <begin position="450"/>
        <end position="484"/>
    </location>
</feature>
<dbReference type="PANTHER" id="PTHR47926:SF386">
    <property type="entry name" value="PENTATRICOPEPTIDE REPEAT-CONTAINING PROTEIN"/>
    <property type="match status" value="1"/>
</dbReference>